<dbReference type="Proteomes" id="UP000540568">
    <property type="component" value="Unassembled WGS sequence"/>
</dbReference>
<dbReference type="InterPro" id="IPR001647">
    <property type="entry name" value="HTH_TetR"/>
</dbReference>
<keyword evidence="7" id="KW-1185">Reference proteome</keyword>
<keyword evidence="2 4" id="KW-0238">DNA-binding</keyword>
<dbReference type="InterPro" id="IPR009057">
    <property type="entry name" value="Homeodomain-like_sf"/>
</dbReference>
<dbReference type="PROSITE" id="PS50977">
    <property type="entry name" value="HTH_TETR_2"/>
    <property type="match status" value="1"/>
</dbReference>
<dbReference type="SUPFAM" id="SSF46689">
    <property type="entry name" value="Homeodomain-like"/>
    <property type="match status" value="1"/>
</dbReference>
<gene>
    <name evidence="6" type="ORF">FHX71_001143</name>
</gene>
<feature type="domain" description="HTH tetR-type" evidence="5">
    <location>
        <begin position="17"/>
        <end position="77"/>
    </location>
</feature>
<dbReference type="GO" id="GO:0003700">
    <property type="term" value="F:DNA-binding transcription factor activity"/>
    <property type="evidence" value="ECO:0007669"/>
    <property type="project" value="TreeGrafter"/>
</dbReference>
<comment type="caution">
    <text evidence="6">The sequence shown here is derived from an EMBL/GenBank/DDBJ whole genome shotgun (WGS) entry which is preliminary data.</text>
</comment>
<protein>
    <submittedName>
        <fullName evidence="6">AcrR family transcriptional regulator</fullName>
    </submittedName>
</protein>
<dbReference type="InterPro" id="IPR023772">
    <property type="entry name" value="DNA-bd_HTH_TetR-type_CS"/>
</dbReference>
<dbReference type="PROSITE" id="PS01081">
    <property type="entry name" value="HTH_TETR_1"/>
    <property type="match status" value="1"/>
</dbReference>
<evidence type="ECO:0000313" key="7">
    <source>
        <dbReference type="Proteomes" id="UP000540568"/>
    </source>
</evidence>
<dbReference type="PRINTS" id="PR00455">
    <property type="entry name" value="HTHTETR"/>
</dbReference>
<evidence type="ECO:0000256" key="4">
    <source>
        <dbReference type="PROSITE-ProRule" id="PRU00335"/>
    </source>
</evidence>
<organism evidence="6 7">
    <name type="scientific">Promicromonospora sukumoe</name>
    <dbReference type="NCBI Taxonomy" id="88382"/>
    <lineage>
        <taxon>Bacteria</taxon>
        <taxon>Bacillati</taxon>
        <taxon>Actinomycetota</taxon>
        <taxon>Actinomycetes</taxon>
        <taxon>Micrococcales</taxon>
        <taxon>Promicromonosporaceae</taxon>
        <taxon>Promicromonospora</taxon>
    </lineage>
</organism>
<dbReference type="Gene3D" id="1.10.10.60">
    <property type="entry name" value="Homeodomain-like"/>
    <property type="match status" value="1"/>
</dbReference>
<dbReference type="PANTHER" id="PTHR30055">
    <property type="entry name" value="HTH-TYPE TRANSCRIPTIONAL REGULATOR RUTR"/>
    <property type="match status" value="1"/>
</dbReference>
<dbReference type="EMBL" id="JACGWV010000001">
    <property type="protein sequence ID" value="MBA8807201.1"/>
    <property type="molecule type" value="Genomic_DNA"/>
</dbReference>
<evidence type="ECO:0000256" key="1">
    <source>
        <dbReference type="ARBA" id="ARBA00023015"/>
    </source>
</evidence>
<evidence type="ECO:0000256" key="2">
    <source>
        <dbReference type="ARBA" id="ARBA00023125"/>
    </source>
</evidence>
<dbReference type="InterPro" id="IPR050109">
    <property type="entry name" value="HTH-type_TetR-like_transc_reg"/>
</dbReference>
<dbReference type="GO" id="GO:0000976">
    <property type="term" value="F:transcription cis-regulatory region binding"/>
    <property type="evidence" value="ECO:0007669"/>
    <property type="project" value="TreeGrafter"/>
</dbReference>
<dbReference type="Gene3D" id="1.10.357.10">
    <property type="entry name" value="Tetracycline Repressor, domain 2"/>
    <property type="match status" value="1"/>
</dbReference>
<evidence type="ECO:0000256" key="3">
    <source>
        <dbReference type="ARBA" id="ARBA00023163"/>
    </source>
</evidence>
<dbReference type="PANTHER" id="PTHR30055:SF238">
    <property type="entry name" value="MYCOFACTOCIN BIOSYNTHESIS TRANSCRIPTIONAL REGULATOR MFTR-RELATED"/>
    <property type="match status" value="1"/>
</dbReference>
<evidence type="ECO:0000259" key="5">
    <source>
        <dbReference type="PROSITE" id="PS50977"/>
    </source>
</evidence>
<name>A0A7W3J6H3_9MICO</name>
<dbReference type="InterPro" id="IPR041347">
    <property type="entry name" value="MftR_C"/>
</dbReference>
<proteinExistence type="predicted"/>
<accession>A0A7W3J6H3</accession>
<dbReference type="AlphaFoldDB" id="A0A7W3J6H3"/>
<dbReference type="Pfam" id="PF00440">
    <property type="entry name" value="TetR_N"/>
    <property type="match status" value="1"/>
</dbReference>
<evidence type="ECO:0000313" key="6">
    <source>
        <dbReference type="EMBL" id="MBA8807201.1"/>
    </source>
</evidence>
<reference evidence="6 7" key="1">
    <citation type="submission" date="2020-07" db="EMBL/GenBank/DDBJ databases">
        <title>Sequencing the genomes of 1000 actinobacteria strains.</title>
        <authorList>
            <person name="Klenk H.-P."/>
        </authorList>
    </citation>
    <scope>NUCLEOTIDE SEQUENCE [LARGE SCALE GENOMIC DNA]</scope>
    <source>
        <strain evidence="6 7">DSM 44121</strain>
    </source>
</reference>
<dbReference type="Pfam" id="PF17754">
    <property type="entry name" value="TetR_C_14"/>
    <property type="match status" value="1"/>
</dbReference>
<sequence length="217" mass="23764">MDDDAPHRGTLRARRIARTRQLLVETALPAFGELGYDRVTVDWLCDRAEVSRRTFFRYFEGKEDLALTPLNDVWRALIADLDTTLTRGGPLLDILCDALVAAVERMPPGWERLAVLSTRLTDATPAVDAAALLTCERFTRSTLDALTARLAGQENADLLARVVCAATIAVHRTAVDRWQSAPDAERTATRAELCALLRAGFADARPALAIELPDPAA</sequence>
<feature type="DNA-binding region" description="H-T-H motif" evidence="4">
    <location>
        <begin position="40"/>
        <end position="59"/>
    </location>
</feature>
<keyword evidence="1" id="KW-0805">Transcription regulation</keyword>
<dbReference type="RefSeq" id="WP_182614815.1">
    <property type="nucleotide sequence ID" value="NZ_BAAATF010000005.1"/>
</dbReference>
<keyword evidence="3" id="KW-0804">Transcription</keyword>